<evidence type="ECO:0000256" key="3">
    <source>
        <dbReference type="PROSITE-ProRule" id="PRU00982"/>
    </source>
</evidence>
<feature type="region of interest" description="Disordered" evidence="4">
    <location>
        <begin position="537"/>
        <end position="556"/>
    </location>
</feature>
<evidence type="ECO:0000259" key="5">
    <source>
        <dbReference type="PROSITE" id="PS50097"/>
    </source>
</evidence>
<organism evidence="7 8">
    <name type="scientific">Malus domestica</name>
    <name type="common">Apple</name>
    <name type="synonym">Pyrus malus</name>
    <dbReference type="NCBI Taxonomy" id="3750"/>
    <lineage>
        <taxon>Eukaryota</taxon>
        <taxon>Viridiplantae</taxon>
        <taxon>Streptophyta</taxon>
        <taxon>Embryophyta</taxon>
        <taxon>Tracheophyta</taxon>
        <taxon>Spermatophyta</taxon>
        <taxon>Magnoliopsida</taxon>
        <taxon>eudicotyledons</taxon>
        <taxon>Gunneridae</taxon>
        <taxon>Pentapetalae</taxon>
        <taxon>rosids</taxon>
        <taxon>fabids</taxon>
        <taxon>Rosales</taxon>
        <taxon>Rosaceae</taxon>
        <taxon>Amygdaloideae</taxon>
        <taxon>Maleae</taxon>
        <taxon>Malus</taxon>
    </lineage>
</organism>
<dbReference type="Pfam" id="PF00651">
    <property type="entry name" value="BTB"/>
    <property type="match status" value="1"/>
</dbReference>
<dbReference type="SMART" id="SM00225">
    <property type="entry name" value="BTB"/>
    <property type="match status" value="1"/>
</dbReference>
<dbReference type="Pfam" id="PF03000">
    <property type="entry name" value="NPH3"/>
    <property type="match status" value="1"/>
</dbReference>
<evidence type="ECO:0000313" key="8">
    <source>
        <dbReference type="Proteomes" id="UP000290289"/>
    </source>
</evidence>
<dbReference type="InterPro" id="IPR000210">
    <property type="entry name" value="BTB/POZ_dom"/>
</dbReference>
<gene>
    <name evidence="7" type="ORF">DVH24_015219</name>
</gene>
<dbReference type="PROSITE" id="PS50097">
    <property type="entry name" value="BTB"/>
    <property type="match status" value="1"/>
</dbReference>
<dbReference type="InterPro" id="IPR011333">
    <property type="entry name" value="SKP1/BTB/POZ_sf"/>
</dbReference>
<evidence type="ECO:0000313" key="7">
    <source>
        <dbReference type="EMBL" id="RXI01870.1"/>
    </source>
</evidence>
<dbReference type="InterPro" id="IPR027356">
    <property type="entry name" value="NPH3_dom"/>
</dbReference>
<dbReference type="GO" id="GO:0016567">
    <property type="term" value="P:protein ubiquitination"/>
    <property type="evidence" value="ECO:0007669"/>
    <property type="project" value="UniProtKB-UniPathway"/>
</dbReference>
<evidence type="ECO:0000259" key="6">
    <source>
        <dbReference type="PROSITE" id="PS51649"/>
    </source>
</evidence>
<reference evidence="7 8" key="1">
    <citation type="submission" date="2018-10" db="EMBL/GenBank/DDBJ databases">
        <title>A high-quality apple genome assembly.</title>
        <authorList>
            <person name="Hu J."/>
        </authorList>
    </citation>
    <scope>NUCLEOTIDE SEQUENCE [LARGE SCALE GENOMIC DNA]</scope>
    <source>
        <strain evidence="8">cv. HFTH1</strain>
        <tissue evidence="7">Young leaf</tissue>
    </source>
</reference>
<dbReference type="PROSITE" id="PS51649">
    <property type="entry name" value="NPH3"/>
    <property type="match status" value="1"/>
</dbReference>
<protein>
    <recommendedName>
        <fullName evidence="9">NPH3 domain-containing protein</fullName>
    </recommendedName>
</protein>
<comment type="similarity">
    <text evidence="3">Belongs to the NPH3 family.</text>
</comment>
<dbReference type="InterPro" id="IPR043454">
    <property type="entry name" value="NPH3/RPT2-like"/>
</dbReference>
<dbReference type="UniPathway" id="UPA00143"/>
<dbReference type="STRING" id="3750.A0A498K138"/>
<evidence type="ECO:0000256" key="2">
    <source>
        <dbReference type="ARBA" id="ARBA00022786"/>
    </source>
</evidence>
<evidence type="ECO:0000256" key="4">
    <source>
        <dbReference type="SAM" id="MobiDB-lite"/>
    </source>
</evidence>
<dbReference type="Gene3D" id="3.30.710.10">
    <property type="entry name" value="Potassium Channel Kv1.1, Chain A"/>
    <property type="match status" value="1"/>
</dbReference>
<name>A0A498K138_MALDO</name>
<keyword evidence="8" id="KW-1185">Reference proteome</keyword>
<evidence type="ECO:0000256" key="1">
    <source>
        <dbReference type="ARBA" id="ARBA00004906"/>
    </source>
</evidence>
<keyword evidence="2" id="KW-0833">Ubl conjugation pathway</keyword>
<feature type="domain" description="BTB" evidence="5">
    <location>
        <begin position="66"/>
        <end position="137"/>
    </location>
</feature>
<dbReference type="EMBL" id="RDQH01000330">
    <property type="protein sequence ID" value="RXI01870.1"/>
    <property type="molecule type" value="Genomic_DNA"/>
</dbReference>
<proteinExistence type="inferred from homology"/>
<dbReference type="AlphaFoldDB" id="A0A498K138"/>
<dbReference type="PANTHER" id="PTHR32370">
    <property type="entry name" value="OS12G0117600 PROTEIN"/>
    <property type="match status" value="1"/>
</dbReference>
<evidence type="ECO:0008006" key="9">
    <source>
        <dbReference type="Google" id="ProtNLM"/>
    </source>
</evidence>
<dbReference type="SUPFAM" id="SSF54695">
    <property type="entry name" value="POZ domain"/>
    <property type="match status" value="1"/>
</dbReference>
<sequence length="719" mass="81906">MYSFVLPGHDKATAGTKNADRENLGQFSVSGGRRNKCVITPANVGMVAETIERRNQNWFVRTKVVNDLIIQVGDSNFYLHKIPMVMRSGYLNRLVFQRISVGGDASAKIQLDNLPGGAKVFESVVKFCYGWKVDLTAANIAPLYCAAHFLEMSDDFEQGNLISKTETFLSFLMFSSWKDTFRILRSCESISSCAKELKISKRSAEAIAWKACTNLKAFSSETDEIECFNVLPNNAENPRFQDAADTWWFEDVSFLRIDHFIEVVQALKLKGMRADLIGSCIAHWTAKWLSRVTSGLERMTPKHMTHRFLRVTTECLVKVLPTEENSITCNFILHLLKLGFMTKINSELLNMLERRIAFMLDQCRTADLLVRNYGEKESVYDVGLVIRVVVSYVSIVLSSPTPKRFAVGRLIDGYLTLVAKDENLKVKNFQSLAEALPKDARFCDDNLYRAIDMYLKVHPNLTKEERMSLCRNLEYHRLSQEARKHVMKNDRLPLKINTRFILLEQVNMSRSMTAIGSNYRRTQTQAIVRVNKGSNHIMASSSSSRSSKGKAVAAETSTPSPFKIKLDVDHLHTGVLKIDPSKEFEEHIVGNMTAANQKLLHEWKPVEFTFKDVDTDQTYPITLQKTASYKFLSDQSKEQEAIDMRKAKDDFFYTIRPPSRAMDKRQLMTFGDQGIGMPWTAPSVDSNKPALEVSVLYVPRLDLPNHQETKWLIFQGRRV</sequence>
<feature type="domain" description="NPH3" evidence="6">
    <location>
        <begin position="246"/>
        <end position="507"/>
    </location>
</feature>
<comment type="caution">
    <text evidence="7">The sequence shown here is derived from an EMBL/GenBank/DDBJ whole genome shotgun (WGS) entry which is preliminary data.</text>
</comment>
<accession>A0A498K138</accession>
<comment type="pathway">
    <text evidence="1">Protein modification; protein ubiquitination.</text>
</comment>
<dbReference type="Proteomes" id="UP000290289">
    <property type="component" value="Chromosome 4"/>
</dbReference>